<keyword evidence="3" id="KW-0862">Zinc</keyword>
<dbReference type="InterPro" id="IPR007527">
    <property type="entry name" value="Znf_SWIM"/>
</dbReference>
<dbReference type="AlphaFoldDB" id="A0A7N0VDN1"/>
<evidence type="ECO:0000256" key="1">
    <source>
        <dbReference type="ARBA" id="ARBA00022723"/>
    </source>
</evidence>
<dbReference type="Pfam" id="PF03101">
    <property type="entry name" value="FAR1"/>
    <property type="match status" value="1"/>
</dbReference>
<evidence type="ECO:0000259" key="6">
    <source>
        <dbReference type="PROSITE" id="PS50966"/>
    </source>
</evidence>
<dbReference type="Gramene" id="Kaladp0515s0212.1.v1.1">
    <property type="protein sequence ID" value="Kaladp0515s0212.1.v1.1"/>
    <property type="gene ID" value="Kaladp0515s0212.v1.1"/>
</dbReference>
<dbReference type="OMA" id="KNTRENC"/>
<dbReference type="Pfam" id="PF04434">
    <property type="entry name" value="SWIM"/>
    <property type="match status" value="1"/>
</dbReference>
<dbReference type="GO" id="GO:0008270">
    <property type="term" value="F:zinc ion binding"/>
    <property type="evidence" value="ECO:0007669"/>
    <property type="project" value="UniProtKB-KW"/>
</dbReference>
<accession>A0A7N0VDN1</accession>
<dbReference type="InterPro" id="IPR004330">
    <property type="entry name" value="FAR1_DNA_bnd_dom"/>
</dbReference>
<dbReference type="PANTHER" id="PTHR47718:SF7">
    <property type="entry name" value="PROTEIN FAR1-RELATED SEQUENCE"/>
    <property type="match status" value="1"/>
</dbReference>
<feature type="compositionally biased region" description="Low complexity" evidence="5">
    <location>
        <begin position="1"/>
        <end position="12"/>
    </location>
</feature>
<dbReference type="EnsemblPlants" id="Kaladp0515s0212.1.v1.1">
    <property type="protein sequence ID" value="Kaladp0515s0212.1.v1.1"/>
    <property type="gene ID" value="Kaladp0515s0212.v1.1"/>
</dbReference>
<dbReference type="InterPro" id="IPR006564">
    <property type="entry name" value="Znf_PMZ"/>
</dbReference>
<dbReference type="Proteomes" id="UP000594263">
    <property type="component" value="Unplaced"/>
</dbReference>
<evidence type="ECO:0000256" key="5">
    <source>
        <dbReference type="SAM" id="MobiDB-lite"/>
    </source>
</evidence>
<protein>
    <recommendedName>
        <fullName evidence="6">SWIM-type domain-containing protein</fullName>
    </recommendedName>
</protein>
<dbReference type="PROSITE" id="PS50966">
    <property type="entry name" value="ZF_SWIM"/>
    <property type="match status" value="1"/>
</dbReference>
<keyword evidence="2 4" id="KW-0863">Zinc-finger</keyword>
<evidence type="ECO:0000313" key="7">
    <source>
        <dbReference type="EnsemblPlants" id="Kaladp0515s0212.1.v1.1"/>
    </source>
</evidence>
<sequence length="799" mass="92762">MDQPNNNPQPTETETRPEEGADGALFYSGFPISQQSRLENFMDYGSVLSNNLMEDAPIQMDSRNTDNTIVRDASCEKVVDSLLGKYFDTMEEAYDAYNHYAARRGFGIRKHFSARSRRNGEVIRKEYVCNKEGFKNVVPQTIDHKKRRRDARTGCQAKIEIGQKSGKWVVDKFSDEHNHPLTSPNKVLKHRSHCKYHKSIEGKKLIYDLHAAGLTPSQIMKAVNTLTGTLHEDITAKKCSEVLRTHKRNHVGKECLGIIKHFQEKSGRGDDFYFNVQIDNDGCLRNVFWADERSRTSYLKFGDVMVFDVTYRTNKFKMPFSPFVGVNHHRQSVLFGGALLDDETEETFVWLFEQFLKCMNFKPPQAIITDQDKAIRNAVKRVFPDARHRFCAWHIKKHVLEHIQPFRTRYKDFADTFYIWIKSKSPKEFEEGWKILNEKYKIGEKGWLPTMYKDRRYWVKCYLKNTFFAGMTTSGRSESIHSFFDGYVNATTPLNEFVVQYDKAVAARRKSEEDEDFSTLNSQPALITEHGIEKDAGRYYTRSIFQLFQREWHASLSLEHTKRQISDMLVSYFVGSDREQQTVEYDSEQQIVRCSCAKFETDGILCKHALYILKKKKIKNLPKNYLLYRWTIDARYHMAHKLVESEDAKASDHVVSAEEKWVARTMFHQIIRDADYSPSIFKEFIQTSKIFMVRLRGEREVTENALIVESSIQSQSTCEVSHVELEPTQVTILDPACDKVNKGRPKSASRIPSAIEKIKNYKCSECKRNGHNKTTCPEKKVGHVHHDDQISQLDSVINL</sequence>
<proteinExistence type="predicted"/>
<feature type="domain" description="SWIM-type" evidence="6">
    <location>
        <begin position="581"/>
        <end position="617"/>
    </location>
</feature>
<keyword evidence="8" id="KW-1185">Reference proteome</keyword>
<dbReference type="PANTHER" id="PTHR47718">
    <property type="entry name" value="OS01G0519700 PROTEIN"/>
    <property type="match status" value="1"/>
</dbReference>
<name>A0A7N0VDN1_KALFE</name>
<organism evidence="7 8">
    <name type="scientific">Kalanchoe fedtschenkoi</name>
    <name type="common">Lavender scallops</name>
    <name type="synonym">South American air plant</name>
    <dbReference type="NCBI Taxonomy" id="63787"/>
    <lineage>
        <taxon>Eukaryota</taxon>
        <taxon>Viridiplantae</taxon>
        <taxon>Streptophyta</taxon>
        <taxon>Embryophyta</taxon>
        <taxon>Tracheophyta</taxon>
        <taxon>Spermatophyta</taxon>
        <taxon>Magnoliopsida</taxon>
        <taxon>eudicotyledons</taxon>
        <taxon>Gunneridae</taxon>
        <taxon>Pentapetalae</taxon>
        <taxon>Saxifragales</taxon>
        <taxon>Crassulaceae</taxon>
        <taxon>Kalanchoe</taxon>
    </lineage>
</organism>
<reference evidence="7" key="1">
    <citation type="submission" date="2021-01" db="UniProtKB">
        <authorList>
            <consortium name="EnsemblPlants"/>
        </authorList>
    </citation>
    <scope>IDENTIFICATION</scope>
</reference>
<evidence type="ECO:0000256" key="3">
    <source>
        <dbReference type="ARBA" id="ARBA00022833"/>
    </source>
</evidence>
<dbReference type="InterPro" id="IPR018289">
    <property type="entry name" value="MULE_transposase_dom"/>
</dbReference>
<feature type="region of interest" description="Disordered" evidence="5">
    <location>
        <begin position="1"/>
        <end position="23"/>
    </location>
</feature>
<dbReference type="Pfam" id="PF10551">
    <property type="entry name" value="MULE"/>
    <property type="match status" value="1"/>
</dbReference>
<evidence type="ECO:0000256" key="4">
    <source>
        <dbReference type="PROSITE-ProRule" id="PRU00325"/>
    </source>
</evidence>
<keyword evidence="1" id="KW-0479">Metal-binding</keyword>
<dbReference type="SMART" id="SM00575">
    <property type="entry name" value="ZnF_PMZ"/>
    <property type="match status" value="1"/>
</dbReference>
<evidence type="ECO:0000256" key="2">
    <source>
        <dbReference type="ARBA" id="ARBA00022771"/>
    </source>
</evidence>
<evidence type="ECO:0000313" key="8">
    <source>
        <dbReference type="Proteomes" id="UP000594263"/>
    </source>
</evidence>